<keyword evidence="4" id="KW-1185">Reference proteome</keyword>
<evidence type="ECO:0000313" key="3">
    <source>
        <dbReference type="EMBL" id="KAF9881019.1"/>
    </source>
</evidence>
<name>A0A9P6IEL7_9PEZI</name>
<proteinExistence type="predicted"/>
<evidence type="ECO:0000256" key="2">
    <source>
        <dbReference type="SAM" id="Phobius"/>
    </source>
</evidence>
<evidence type="ECO:0000256" key="1">
    <source>
        <dbReference type="SAM" id="MobiDB-lite"/>
    </source>
</evidence>
<reference evidence="3" key="2">
    <citation type="submission" date="2020-11" db="EMBL/GenBank/DDBJ databases">
        <title>Whole genome sequencing of Colletotrichum sp.</title>
        <authorList>
            <person name="Li H."/>
        </authorList>
    </citation>
    <scope>NUCLEOTIDE SEQUENCE</scope>
    <source>
        <strain evidence="3">CkLH20</strain>
    </source>
</reference>
<dbReference type="EMBL" id="JAATWM020000003">
    <property type="protein sequence ID" value="KAF9881019.1"/>
    <property type="molecule type" value="Genomic_DNA"/>
</dbReference>
<keyword evidence="2" id="KW-0472">Membrane</keyword>
<gene>
    <name evidence="3" type="ORF">CkaCkLH20_01169</name>
</gene>
<sequence>MVVASNTTALCCPKGASCEAISTIICDITAQDVVENPDSPIHTTKLDESLPKCGKQCCPFGYKCRGGSACVLDKDEEPGSTASTSTVVTRTKTAVVSTSPGSETTATGAAETATTTADRLPASNVPSVSRSQDIPTPSTTAPPANEASANASSEKSTSGGVIAGTTVAAVASVAVLTCLLWFKRRAISEKVASAKFPRPWQQLRENHSEQDMPLPRYNSPPPAYNMATKPHTQQYAFKHYSPDSVGSEPPVELPATPVSFSVWNPRSPREARQPRRSHYEPYRRPE</sequence>
<feature type="compositionally biased region" description="Low complexity" evidence="1">
    <location>
        <begin position="135"/>
        <end position="158"/>
    </location>
</feature>
<accession>A0A9P6IEL7</accession>
<feature type="compositionally biased region" description="Low complexity" evidence="1">
    <location>
        <begin position="80"/>
        <end position="117"/>
    </location>
</feature>
<organism evidence="3 4">
    <name type="scientific">Colletotrichum karsti</name>
    <dbReference type="NCBI Taxonomy" id="1095194"/>
    <lineage>
        <taxon>Eukaryota</taxon>
        <taxon>Fungi</taxon>
        <taxon>Dikarya</taxon>
        <taxon>Ascomycota</taxon>
        <taxon>Pezizomycotina</taxon>
        <taxon>Sordariomycetes</taxon>
        <taxon>Hypocreomycetidae</taxon>
        <taxon>Glomerellales</taxon>
        <taxon>Glomerellaceae</taxon>
        <taxon>Colletotrichum</taxon>
        <taxon>Colletotrichum boninense species complex</taxon>
    </lineage>
</organism>
<keyword evidence="2" id="KW-0812">Transmembrane</keyword>
<dbReference type="RefSeq" id="XP_038750480.1">
    <property type="nucleotide sequence ID" value="XM_038883888.1"/>
</dbReference>
<dbReference type="GeneID" id="62156962"/>
<dbReference type="Proteomes" id="UP000781932">
    <property type="component" value="Unassembled WGS sequence"/>
</dbReference>
<evidence type="ECO:0000313" key="4">
    <source>
        <dbReference type="Proteomes" id="UP000781932"/>
    </source>
</evidence>
<feature type="region of interest" description="Disordered" evidence="1">
    <location>
        <begin position="203"/>
        <end position="286"/>
    </location>
</feature>
<comment type="caution">
    <text evidence="3">The sequence shown here is derived from an EMBL/GenBank/DDBJ whole genome shotgun (WGS) entry which is preliminary data.</text>
</comment>
<feature type="transmembrane region" description="Helical" evidence="2">
    <location>
        <begin position="161"/>
        <end position="182"/>
    </location>
</feature>
<feature type="compositionally biased region" description="Basic and acidic residues" evidence="1">
    <location>
        <begin position="267"/>
        <end position="286"/>
    </location>
</feature>
<dbReference type="OrthoDB" id="5338512at2759"/>
<keyword evidence="2" id="KW-1133">Transmembrane helix</keyword>
<dbReference type="AlphaFoldDB" id="A0A9P6IEL7"/>
<feature type="compositionally biased region" description="Polar residues" evidence="1">
    <location>
        <begin position="124"/>
        <end position="134"/>
    </location>
</feature>
<reference evidence="3" key="1">
    <citation type="submission" date="2020-03" db="EMBL/GenBank/DDBJ databases">
        <authorList>
            <person name="He L."/>
        </authorList>
    </citation>
    <scope>NUCLEOTIDE SEQUENCE</scope>
    <source>
        <strain evidence="3">CkLH20</strain>
    </source>
</reference>
<protein>
    <submittedName>
        <fullName evidence="3">Uncharacterized protein</fullName>
    </submittedName>
</protein>
<feature type="region of interest" description="Disordered" evidence="1">
    <location>
        <begin position="75"/>
        <end position="158"/>
    </location>
</feature>